<evidence type="ECO:0000256" key="8">
    <source>
        <dbReference type="SAM" id="Coils"/>
    </source>
</evidence>
<dbReference type="GO" id="GO:0009279">
    <property type="term" value="C:cell outer membrane"/>
    <property type="evidence" value="ECO:0007669"/>
    <property type="project" value="UniProtKB-SubCell"/>
</dbReference>
<sequence>MAACLFLVCAALPGAAAARSHAGRAPASPRPPALLLRFDLALAGQALVTPWLDSARAPATEADLPGGLRPRPLTLRQALDQAMADAPALARGLAAVDKAEAGLTGAGNAFLPQLDLQAQLARYGNPGKQATLIGSTVVQGEAAFYSSYAALSASLNLYAGGRNRAGYLAAHAEFDAAREDLEDLRIRQLTRVLEGYTALVKAQESYRNQREAEARYARRTELVAAAQRLGEASRLDLGAARQELGKQRQLSLQQAAELEAQAGQLAVGLGAELPAGVRLQALDMIPEPPALPDPSAFDPDAALADHPALRAGRLRVEAARNKVDAARALSRPRLDLVGSYNWVGRDANSAGGAIDATQANSYTVGLALQQSLAPLVQKNTALQAAQAELRDAEAQLRETRLGLWNAQRQALAEVARGRAALAIAREAEADATEALTLQLARQRHGRGSERELIDARGNAAARQLERLFQDCNYRLTAWAAFAVLDPRRYAATLLANAH</sequence>
<dbReference type="SUPFAM" id="SSF56954">
    <property type="entry name" value="Outer membrane efflux proteins (OEP)"/>
    <property type="match status" value="1"/>
</dbReference>
<proteinExistence type="inferred from homology"/>
<evidence type="ECO:0000256" key="3">
    <source>
        <dbReference type="ARBA" id="ARBA00022448"/>
    </source>
</evidence>
<feature type="signal peptide" evidence="9">
    <location>
        <begin position="1"/>
        <end position="17"/>
    </location>
</feature>
<dbReference type="GO" id="GO:1990281">
    <property type="term" value="C:efflux pump complex"/>
    <property type="evidence" value="ECO:0007669"/>
    <property type="project" value="TreeGrafter"/>
</dbReference>
<reference evidence="10 11" key="1">
    <citation type="submission" date="2019-03" db="EMBL/GenBank/DDBJ databases">
        <title>Genome sequence of Thiobacillaceae bacterium LSR1, a sulfur-oxidizing bacterium isolated from freshwater sediment.</title>
        <authorList>
            <person name="Li S."/>
        </authorList>
    </citation>
    <scope>NUCLEOTIDE SEQUENCE [LARGE SCALE GENOMIC DNA]</scope>
    <source>
        <strain evidence="10 11">LSR1</strain>
    </source>
</reference>
<evidence type="ECO:0000313" key="11">
    <source>
        <dbReference type="Proteomes" id="UP000295443"/>
    </source>
</evidence>
<organism evidence="10 11">
    <name type="scientific">Parasulfuritortus cantonensis</name>
    <dbReference type="NCBI Taxonomy" id="2528202"/>
    <lineage>
        <taxon>Bacteria</taxon>
        <taxon>Pseudomonadati</taxon>
        <taxon>Pseudomonadota</taxon>
        <taxon>Betaproteobacteria</taxon>
        <taxon>Nitrosomonadales</taxon>
        <taxon>Thiobacillaceae</taxon>
        <taxon>Parasulfuritortus</taxon>
    </lineage>
</organism>
<evidence type="ECO:0000313" key="10">
    <source>
        <dbReference type="EMBL" id="TCJ16317.1"/>
    </source>
</evidence>
<evidence type="ECO:0000256" key="9">
    <source>
        <dbReference type="SAM" id="SignalP"/>
    </source>
</evidence>
<dbReference type="PANTHER" id="PTHR30026:SF20">
    <property type="entry name" value="OUTER MEMBRANE PROTEIN TOLC"/>
    <property type="match status" value="1"/>
</dbReference>
<gene>
    <name evidence="10" type="ORF">EZJ19_05285</name>
</gene>
<keyword evidence="9" id="KW-0732">Signal</keyword>
<dbReference type="PANTHER" id="PTHR30026">
    <property type="entry name" value="OUTER MEMBRANE PROTEIN TOLC"/>
    <property type="match status" value="1"/>
</dbReference>
<dbReference type="EMBL" id="SJZB01000018">
    <property type="protein sequence ID" value="TCJ16317.1"/>
    <property type="molecule type" value="Genomic_DNA"/>
</dbReference>
<dbReference type="InterPro" id="IPR051906">
    <property type="entry name" value="TolC-like"/>
</dbReference>
<feature type="coiled-coil region" evidence="8">
    <location>
        <begin position="375"/>
        <end position="409"/>
    </location>
</feature>
<accession>A0A4R1BGM8</accession>
<evidence type="ECO:0000256" key="6">
    <source>
        <dbReference type="ARBA" id="ARBA00023136"/>
    </source>
</evidence>
<evidence type="ECO:0000256" key="5">
    <source>
        <dbReference type="ARBA" id="ARBA00022692"/>
    </source>
</evidence>
<evidence type="ECO:0000256" key="1">
    <source>
        <dbReference type="ARBA" id="ARBA00004442"/>
    </source>
</evidence>
<keyword evidence="3" id="KW-0813">Transport</keyword>
<dbReference type="GO" id="GO:0015288">
    <property type="term" value="F:porin activity"/>
    <property type="evidence" value="ECO:0007669"/>
    <property type="project" value="TreeGrafter"/>
</dbReference>
<dbReference type="Proteomes" id="UP000295443">
    <property type="component" value="Unassembled WGS sequence"/>
</dbReference>
<keyword evidence="4" id="KW-1134">Transmembrane beta strand</keyword>
<evidence type="ECO:0000256" key="2">
    <source>
        <dbReference type="ARBA" id="ARBA00007613"/>
    </source>
</evidence>
<name>A0A4R1BGM8_9PROT</name>
<keyword evidence="11" id="KW-1185">Reference proteome</keyword>
<protein>
    <submittedName>
        <fullName evidence="10">TolC family protein</fullName>
    </submittedName>
</protein>
<comment type="similarity">
    <text evidence="2">Belongs to the outer membrane factor (OMF) (TC 1.B.17) family.</text>
</comment>
<dbReference type="AlphaFoldDB" id="A0A4R1BGM8"/>
<evidence type="ECO:0000256" key="4">
    <source>
        <dbReference type="ARBA" id="ARBA00022452"/>
    </source>
</evidence>
<feature type="chain" id="PRO_5020256538" evidence="9">
    <location>
        <begin position="18"/>
        <end position="498"/>
    </location>
</feature>
<evidence type="ECO:0000256" key="7">
    <source>
        <dbReference type="ARBA" id="ARBA00023237"/>
    </source>
</evidence>
<dbReference type="GO" id="GO:0015562">
    <property type="term" value="F:efflux transmembrane transporter activity"/>
    <property type="evidence" value="ECO:0007669"/>
    <property type="project" value="InterPro"/>
</dbReference>
<dbReference type="Gene3D" id="1.20.1600.10">
    <property type="entry name" value="Outer membrane efflux proteins (OEP)"/>
    <property type="match status" value="1"/>
</dbReference>
<comment type="caution">
    <text evidence="10">The sequence shown here is derived from an EMBL/GenBank/DDBJ whole genome shotgun (WGS) entry which is preliminary data.</text>
</comment>
<keyword evidence="8" id="KW-0175">Coiled coil</keyword>
<comment type="subcellular location">
    <subcellularLocation>
        <location evidence="1">Cell outer membrane</location>
    </subcellularLocation>
</comment>
<dbReference type="InterPro" id="IPR003423">
    <property type="entry name" value="OMP_efflux"/>
</dbReference>
<keyword evidence="7" id="KW-0998">Cell outer membrane</keyword>
<keyword evidence="6" id="KW-0472">Membrane</keyword>
<dbReference type="RefSeq" id="WP_131445245.1">
    <property type="nucleotide sequence ID" value="NZ_SJZB01000018.1"/>
</dbReference>
<keyword evidence="5" id="KW-0812">Transmembrane</keyword>
<dbReference type="Pfam" id="PF02321">
    <property type="entry name" value="OEP"/>
    <property type="match status" value="2"/>
</dbReference>